<dbReference type="OrthoDB" id="5279943at2759"/>
<reference evidence="2" key="1">
    <citation type="submission" date="2022-07" db="EMBL/GenBank/DDBJ databases">
        <title>Phylogenomic reconstructions and comparative analyses of Kickxellomycotina fungi.</title>
        <authorList>
            <person name="Reynolds N.K."/>
            <person name="Stajich J.E."/>
            <person name="Barry K."/>
            <person name="Grigoriev I.V."/>
            <person name="Crous P."/>
            <person name="Smith M.E."/>
        </authorList>
    </citation>
    <scope>NUCLEOTIDE SEQUENCE</scope>
    <source>
        <strain evidence="2">NBRC 100468</strain>
    </source>
</reference>
<protein>
    <submittedName>
        <fullName evidence="2">Uncharacterized protein</fullName>
    </submittedName>
</protein>
<name>A0A9W8A3E4_9FUNG</name>
<sequence length="499" mass="55270">MCPGRNDTGPAPKNNKDAFGAYPNAAGSGYASNNESIGSPHRQDTYENPRKSTSFHMTELPRDILVPLSSRAEECQELLKLHPDFGQQVAHVLDKDSHNKFNSLIQKSRTEMCDSEWIKKLCLLLKGCSPLLWVQFKNLVGIDADDDPYYKHTPNKPADKNSGCSMAESTDAASNASPISEASHKFYKGRSPYLQTISNSGKKEKKYDTASPLDDWGFGRDKSITVNPEVEVKRDSIAQNEAVREAFVNAQIKQLLCIRTHTAIMRQFPQAAHQILNEAKQIFLKNPSAARGRASIDCGSVLRAAGDLGGSSVSRRLSTDNRWAIHAYDMWLQTLLTSKESTGISDDEWVDAVIVPLLPYPRILQTMCNVVDEIVNCLGIQSTNQTKVCPSRSILDSPLLLSSKAKSRAHVAVDDDIYQADNGSGGIHGYIRPHTPTIGSRSTTPAFATRIPMLKNQRRFSMLETPFDSDSEFAPSPDFMDLESIRRRSVSFGAEQFNN</sequence>
<feature type="compositionally biased region" description="Basic and acidic residues" evidence="1">
    <location>
        <begin position="41"/>
        <end position="50"/>
    </location>
</feature>
<gene>
    <name evidence="2" type="ORF">H4219_000364</name>
</gene>
<evidence type="ECO:0000313" key="3">
    <source>
        <dbReference type="Proteomes" id="UP001150538"/>
    </source>
</evidence>
<feature type="region of interest" description="Disordered" evidence="1">
    <location>
        <begin position="153"/>
        <end position="177"/>
    </location>
</feature>
<organism evidence="2 3">
    <name type="scientific">Mycoemilia scoparia</name>
    <dbReference type="NCBI Taxonomy" id="417184"/>
    <lineage>
        <taxon>Eukaryota</taxon>
        <taxon>Fungi</taxon>
        <taxon>Fungi incertae sedis</taxon>
        <taxon>Zoopagomycota</taxon>
        <taxon>Kickxellomycotina</taxon>
        <taxon>Kickxellomycetes</taxon>
        <taxon>Kickxellales</taxon>
        <taxon>Kickxellaceae</taxon>
        <taxon>Mycoemilia</taxon>
    </lineage>
</organism>
<feature type="region of interest" description="Disordered" evidence="1">
    <location>
        <begin position="1"/>
        <end position="54"/>
    </location>
</feature>
<comment type="caution">
    <text evidence="2">The sequence shown here is derived from an EMBL/GenBank/DDBJ whole genome shotgun (WGS) entry which is preliminary data.</text>
</comment>
<dbReference type="AlphaFoldDB" id="A0A9W8A3E4"/>
<evidence type="ECO:0000313" key="2">
    <source>
        <dbReference type="EMBL" id="KAJ1922017.1"/>
    </source>
</evidence>
<accession>A0A9W8A3E4</accession>
<proteinExistence type="predicted"/>
<dbReference type="Proteomes" id="UP001150538">
    <property type="component" value="Unassembled WGS sequence"/>
</dbReference>
<dbReference type="EMBL" id="JANBPU010000002">
    <property type="protein sequence ID" value="KAJ1922017.1"/>
    <property type="molecule type" value="Genomic_DNA"/>
</dbReference>
<keyword evidence="3" id="KW-1185">Reference proteome</keyword>
<feature type="compositionally biased region" description="Polar residues" evidence="1">
    <location>
        <begin position="162"/>
        <end position="177"/>
    </location>
</feature>
<evidence type="ECO:0000256" key="1">
    <source>
        <dbReference type="SAM" id="MobiDB-lite"/>
    </source>
</evidence>